<dbReference type="RefSeq" id="WP_188376416.1">
    <property type="nucleotide sequence ID" value="NZ_BMEL01000001.1"/>
</dbReference>
<evidence type="ECO:0000256" key="1">
    <source>
        <dbReference type="SAM" id="SignalP"/>
    </source>
</evidence>
<comment type="caution">
    <text evidence="2">The sequence shown here is derived from an EMBL/GenBank/DDBJ whole genome shotgun (WGS) entry which is preliminary data.</text>
</comment>
<keyword evidence="1" id="KW-0732">Signal</keyword>
<feature type="chain" id="PRO_5037641179" description="Lipoprotein" evidence="1">
    <location>
        <begin position="20"/>
        <end position="143"/>
    </location>
</feature>
<sequence length="143" mass="16132">MRFLVFVVFLLAGCSSNQMDEPPAGKVQVNDQKVDLESGAYQWERGTLFSKETVTTDSASPTEMAEAMDKEKVQAEAEAEISFSEQAEDIQVYLWENEQEMEHISEEGTWTLPSESGEYVYEVLGQWPQGEVSYTMVVQVDSL</sequence>
<evidence type="ECO:0008006" key="4">
    <source>
        <dbReference type="Google" id="ProtNLM"/>
    </source>
</evidence>
<organism evidence="2 3">
    <name type="scientific">Halobacillus andaensis</name>
    <dbReference type="NCBI Taxonomy" id="1176239"/>
    <lineage>
        <taxon>Bacteria</taxon>
        <taxon>Bacillati</taxon>
        <taxon>Bacillota</taxon>
        <taxon>Bacilli</taxon>
        <taxon>Bacillales</taxon>
        <taxon>Bacillaceae</taxon>
        <taxon>Halobacillus</taxon>
    </lineage>
</organism>
<dbReference type="AlphaFoldDB" id="A0A917B071"/>
<proteinExistence type="predicted"/>
<reference evidence="2" key="2">
    <citation type="submission" date="2020-09" db="EMBL/GenBank/DDBJ databases">
        <authorList>
            <person name="Sun Q."/>
            <person name="Zhou Y."/>
        </authorList>
    </citation>
    <scope>NUCLEOTIDE SEQUENCE</scope>
    <source>
        <strain evidence="2">CGMCC 1.12153</strain>
    </source>
</reference>
<dbReference type="Proteomes" id="UP000660110">
    <property type="component" value="Unassembled WGS sequence"/>
</dbReference>
<reference evidence="2" key="1">
    <citation type="journal article" date="2014" name="Int. J. Syst. Evol. Microbiol.">
        <title>Complete genome sequence of Corynebacterium casei LMG S-19264T (=DSM 44701T), isolated from a smear-ripened cheese.</title>
        <authorList>
            <consortium name="US DOE Joint Genome Institute (JGI-PGF)"/>
            <person name="Walter F."/>
            <person name="Albersmeier A."/>
            <person name="Kalinowski J."/>
            <person name="Ruckert C."/>
        </authorList>
    </citation>
    <scope>NUCLEOTIDE SEQUENCE</scope>
    <source>
        <strain evidence="2">CGMCC 1.12153</strain>
    </source>
</reference>
<feature type="signal peptide" evidence="1">
    <location>
        <begin position="1"/>
        <end position="19"/>
    </location>
</feature>
<dbReference type="EMBL" id="BMEL01000001">
    <property type="protein sequence ID" value="GGF13847.1"/>
    <property type="molecule type" value="Genomic_DNA"/>
</dbReference>
<evidence type="ECO:0000313" key="3">
    <source>
        <dbReference type="Proteomes" id="UP000660110"/>
    </source>
</evidence>
<accession>A0A917B071</accession>
<protein>
    <recommendedName>
        <fullName evidence="4">Lipoprotein</fullName>
    </recommendedName>
</protein>
<keyword evidence="3" id="KW-1185">Reference proteome</keyword>
<evidence type="ECO:0000313" key="2">
    <source>
        <dbReference type="EMBL" id="GGF13847.1"/>
    </source>
</evidence>
<gene>
    <name evidence="2" type="ORF">GCM10010954_10760</name>
</gene>
<name>A0A917B071_HALAA</name>